<name>A0AAV8SR67_9ROSI</name>
<dbReference type="Proteomes" id="UP001159364">
    <property type="component" value="Linkage Group LG09"/>
</dbReference>
<organism evidence="8 9">
    <name type="scientific">Erythroxylum novogranatense</name>
    <dbReference type="NCBI Taxonomy" id="1862640"/>
    <lineage>
        <taxon>Eukaryota</taxon>
        <taxon>Viridiplantae</taxon>
        <taxon>Streptophyta</taxon>
        <taxon>Embryophyta</taxon>
        <taxon>Tracheophyta</taxon>
        <taxon>Spermatophyta</taxon>
        <taxon>Magnoliopsida</taxon>
        <taxon>eudicotyledons</taxon>
        <taxon>Gunneridae</taxon>
        <taxon>Pentapetalae</taxon>
        <taxon>rosids</taxon>
        <taxon>fabids</taxon>
        <taxon>Malpighiales</taxon>
        <taxon>Erythroxylaceae</taxon>
        <taxon>Erythroxylum</taxon>
    </lineage>
</organism>
<evidence type="ECO:0000313" key="9">
    <source>
        <dbReference type="Proteomes" id="UP001159364"/>
    </source>
</evidence>
<comment type="subunit">
    <text evidence="6">Heterotrimer.</text>
</comment>
<dbReference type="PRINTS" id="PR00616">
    <property type="entry name" value="CCAATSUBUNTB"/>
</dbReference>
<dbReference type="PANTHER" id="PTHR12632">
    <property type="entry name" value="TRANSCRIPTION FACTOR NF-Y ALPHA-RELATED"/>
    <property type="match status" value="1"/>
</dbReference>
<evidence type="ECO:0000256" key="7">
    <source>
        <dbReference type="SAM" id="MobiDB-lite"/>
    </source>
</evidence>
<evidence type="ECO:0000256" key="2">
    <source>
        <dbReference type="ARBA" id="ARBA00023015"/>
    </source>
</evidence>
<comment type="subcellular location">
    <subcellularLocation>
        <location evidence="1 6">Nucleus</location>
    </subcellularLocation>
</comment>
<keyword evidence="2 6" id="KW-0805">Transcription regulation</keyword>
<comment type="function">
    <text evidence="6">Component of the sequence-specific heterotrimeric transcription factor (NF-Y) which specifically recognizes a 5'-CCAAT-3' box motif found in the promoters of its target genes.</text>
</comment>
<keyword evidence="9" id="KW-1185">Reference proteome</keyword>
<keyword evidence="5 6" id="KW-0539">Nucleus</keyword>
<dbReference type="GO" id="GO:0003700">
    <property type="term" value="F:DNA-binding transcription factor activity"/>
    <property type="evidence" value="ECO:0007669"/>
    <property type="project" value="UniProtKB-UniRule"/>
</dbReference>
<feature type="compositionally biased region" description="Polar residues" evidence="7">
    <location>
        <begin position="238"/>
        <end position="250"/>
    </location>
</feature>
<dbReference type="EMBL" id="JAIWQS010000009">
    <property type="protein sequence ID" value="KAJ8754516.1"/>
    <property type="molecule type" value="Genomic_DNA"/>
</dbReference>
<evidence type="ECO:0000256" key="4">
    <source>
        <dbReference type="ARBA" id="ARBA00023163"/>
    </source>
</evidence>
<dbReference type="InterPro" id="IPR001289">
    <property type="entry name" value="NFYA"/>
</dbReference>
<accession>A0AAV8SR67</accession>
<evidence type="ECO:0000313" key="8">
    <source>
        <dbReference type="EMBL" id="KAJ8754516.1"/>
    </source>
</evidence>
<keyword evidence="3 6" id="KW-0238">DNA-binding</keyword>
<protein>
    <recommendedName>
        <fullName evidence="6">Nuclear transcription factor Y subunit</fullName>
    </recommendedName>
</protein>
<dbReference type="Gene3D" id="6.10.250.2430">
    <property type="match status" value="1"/>
</dbReference>
<dbReference type="Pfam" id="PF02045">
    <property type="entry name" value="CBFB_NFYA"/>
    <property type="match status" value="1"/>
</dbReference>
<dbReference type="GO" id="GO:0003677">
    <property type="term" value="F:DNA binding"/>
    <property type="evidence" value="ECO:0007669"/>
    <property type="project" value="UniProtKB-KW"/>
</dbReference>
<dbReference type="PROSITE" id="PS51152">
    <property type="entry name" value="NFYA_HAP2_2"/>
    <property type="match status" value="1"/>
</dbReference>
<dbReference type="SMART" id="SM00521">
    <property type="entry name" value="CBF"/>
    <property type="match status" value="1"/>
</dbReference>
<evidence type="ECO:0000256" key="6">
    <source>
        <dbReference type="RuleBase" id="RU367155"/>
    </source>
</evidence>
<evidence type="ECO:0000256" key="5">
    <source>
        <dbReference type="ARBA" id="ARBA00023242"/>
    </source>
</evidence>
<feature type="compositionally biased region" description="Basic and acidic residues" evidence="7">
    <location>
        <begin position="228"/>
        <end position="237"/>
    </location>
</feature>
<keyword evidence="4 6" id="KW-0804">Transcription</keyword>
<feature type="region of interest" description="Disordered" evidence="7">
    <location>
        <begin position="211"/>
        <end position="250"/>
    </location>
</feature>
<comment type="caution">
    <text evidence="8">The sequence shown here is derived from an EMBL/GenBank/DDBJ whole genome shotgun (WGS) entry which is preliminary data.</text>
</comment>
<evidence type="ECO:0000256" key="1">
    <source>
        <dbReference type="ARBA" id="ARBA00004123"/>
    </source>
</evidence>
<evidence type="ECO:0000256" key="3">
    <source>
        <dbReference type="ARBA" id="ARBA00023125"/>
    </source>
</evidence>
<comment type="similarity">
    <text evidence="6">Belongs to the NFYA/HAP2 subunit family.</text>
</comment>
<sequence>MAMKTLFFKEHEGIVHNSIAPMSSSVPWWSTVVGSQSVHGETCRQSKTTSMGKPTVGEEVTVPSKLDGRSRELELERDSTTPFTIFPGDCKTSYPGKKPPQASIFVQPAVPECITHFELGFGHPVICAKYPHLDQYYGVLPTYGSQGLGRIMLPMNMATSDEPIFVNAKQYHGIMRRRKSRAKAVMENKAIKTRKPYMHYSRHLHAMRRPRGCGGRFLNTKSPNDAKGGTEKKESDTRVPQPTGSQSSEVLESDIRAFNLSKETHSSGSNHSGFEVTSTLYSRGELDRFPINHLAPSARLFSGMMDVGHGTVMSNKWVAAADNCCNLKV</sequence>
<dbReference type="GO" id="GO:0005634">
    <property type="term" value="C:nucleus"/>
    <property type="evidence" value="ECO:0007669"/>
    <property type="project" value="UniProtKB-SubCell"/>
</dbReference>
<gene>
    <name evidence="8" type="ORF">K2173_005677</name>
</gene>
<proteinExistence type="inferred from homology"/>
<dbReference type="AlphaFoldDB" id="A0AAV8SR67"/>
<reference evidence="8 9" key="1">
    <citation type="submission" date="2021-09" db="EMBL/GenBank/DDBJ databases">
        <title>Genomic insights and catalytic innovation underlie evolution of tropane alkaloids biosynthesis.</title>
        <authorList>
            <person name="Wang Y.-J."/>
            <person name="Tian T."/>
            <person name="Huang J.-P."/>
            <person name="Huang S.-X."/>
        </authorList>
    </citation>
    <scope>NUCLEOTIDE SEQUENCE [LARGE SCALE GENOMIC DNA]</scope>
    <source>
        <strain evidence="8">KIB-2018</strain>
        <tissue evidence="8">Leaf</tissue>
    </source>
</reference>